<dbReference type="GeneTree" id="ENSGT00940000163162"/>
<sequence>MFLAQGLLAVAAVHGGTCIKEAACGHGAPHQCHPGVEREGCPCCITSTPPSWGYCPTMVSWAPAGPAQVVCTTAACRRFESIGLLACPRGRETPWSPYAVALSCQCALCRRSTTDCGGPKDHPLTCDDPRFQASSSSKAPPPSLPSPSRLPGPSDTPILPQ</sequence>
<proteinExistence type="inferred from homology"/>
<evidence type="ECO:0000256" key="2">
    <source>
        <dbReference type="ARBA" id="ARBA00006552"/>
    </source>
</evidence>
<comment type="similarity">
    <text evidence="2 7">Belongs to the glycoprotein hormones subunit beta family.</text>
</comment>
<evidence type="ECO:0000256" key="6">
    <source>
        <dbReference type="ARBA" id="ARBA00023180"/>
    </source>
</evidence>
<feature type="region of interest" description="Disordered" evidence="8">
    <location>
        <begin position="127"/>
        <end position="161"/>
    </location>
</feature>
<dbReference type="InterPro" id="IPR001545">
    <property type="entry name" value="Gonadotropin_bsu"/>
</dbReference>
<dbReference type="Gene3D" id="2.10.90.10">
    <property type="entry name" value="Cystine-knot cytokines"/>
    <property type="match status" value="1"/>
</dbReference>
<keyword evidence="5" id="KW-1015">Disulfide bond</keyword>
<evidence type="ECO:0000256" key="8">
    <source>
        <dbReference type="SAM" id="MobiDB-lite"/>
    </source>
</evidence>
<keyword evidence="3" id="KW-0964">Secreted</keyword>
<evidence type="ECO:0000313" key="11">
    <source>
        <dbReference type="Ensembl" id="ENSPTRP00000054347.3"/>
    </source>
</evidence>
<evidence type="ECO:0000256" key="7">
    <source>
        <dbReference type="RuleBase" id="RU004069"/>
    </source>
</evidence>
<evidence type="ECO:0000256" key="1">
    <source>
        <dbReference type="ARBA" id="ARBA00004613"/>
    </source>
</evidence>
<organism evidence="11 12">
    <name type="scientific">Pan troglodytes</name>
    <name type="common">Chimpanzee</name>
    <dbReference type="NCBI Taxonomy" id="9598"/>
    <lineage>
        <taxon>Eukaryota</taxon>
        <taxon>Metazoa</taxon>
        <taxon>Chordata</taxon>
        <taxon>Craniata</taxon>
        <taxon>Vertebrata</taxon>
        <taxon>Euteleostomi</taxon>
        <taxon>Mammalia</taxon>
        <taxon>Eutheria</taxon>
        <taxon>Euarchontoglires</taxon>
        <taxon>Primates</taxon>
        <taxon>Haplorrhini</taxon>
        <taxon>Catarrhini</taxon>
        <taxon>Hominidae</taxon>
        <taxon>Pan</taxon>
    </lineage>
</organism>
<dbReference type="EMBL" id="AACZ04019547">
    <property type="status" value="NOT_ANNOTATED_CDS"/>
    <property type="molecule type" value="Genomic_DNA"/>
</dbReference>
<feature type="domain" description="Glycoprotein hormone subunit beta" evidence="10">
    <location>
        <begin position="36"/>
        <end position="126"/>
    </location>
</feature>
<dbReference type="Pfam" id="PF00007">
    <property type="entry name" value="Cys_knot"/>
    <property type="match status" value="1"/>
</dbReference>
<evidence type="ECO:0000259" key="10">
    <source>
        <dbReference type="Pfam" id="PF00007"/>
    </source>
</evidence>
<dbReference type="GO" id="GO:0005737">
    <property type="term" value="C:cytoplasm"/>
    <property type="evidence" value="ECO:0000318"/>
    <property type="project" value="GO_Central"/>
</dbReference>
<accession>H2RAQ7</accession>
<keyword evidence="7" id="KW-0372">Hormone</keyword>
<dbReference type="InterPro" id="IPR018245">
    <property type="entry name" value="Gonadotropin_bsu_CS"/>
</dbReference>
<feature type="signal peptide" evidence="9">
    <location>
        <begin position="1"/>
        <end position="18"/>
    </location>
</feature>
<reference evidence="11" key="3">
    <citation type="submission" date="2025-09" db="UniProtKB">
        <authorList>
            <consortium name="Ensembl"/>
        </authorList>
    </citation>
    <scope>IDENTIFICATION</scope>
</reference>
<reference evidence="11 12" key="1">
    <citation type="journal article" date="2005" name="Nature">
        <title>Initial sequence of the chimpanzee genome and comparison with the human genome.</title>
        <authorList>
            <consortium name="Chimpanzee sequencing and analysis consortium"/>
        </authorList>
    </citation>
    <scope>NUCLEOTIDE SEQUENCE [LARGE SCALE GENOMIC DNA]</scope>
</reference>
<keyword evidence="4 9" id="KW-0732">Signal</keyword>
<keyword evidence="12" id="KW-1185">Reference proteome</keyword>
<dbReference type="GO" id="GO:0007186">
    <property type="term" value="P:G protein-coupled receptor signaling pathway"/>
    <property type="evidence" value="ECO:0000318"/>
    <property type="project" value="GO_Central"/>
</dbReference>
<dbReference type="InParanoid" id="H2RAQ7"/>
<dbReference type="SMART" id="SM00068">
    <property type="entry name" value="GHB"/>
    <property type="match status" value="1"/>
</dbReference>
<dbReference type="PROSITE" id="PS00689">
    <property type="entry name" value="GLYCO_HORMONE_BETA_2"/>
    <property type="match status" value="1"/>
</dbReference>
<dbReference type="Ensembl" id="ENSPTRT00000061805.3">
    <property type="protein sequence ID" value="ENSPTRP00000054347.3"/>
    <property type="gene ID" value="ENSPTRG00000028942.5"/>
</dbReference>
<evidence type="ECO:0000313" key="12">
    <source>
        <dbReference type="Proteomes" id="UP000002277"/>
    </source>
</evidence>
<comment type="subcellular location">
    <subcellularLocation>
        <location evidence="1 7">Secreted</location>
    </subcellularLocation>
</comment>
<dbReference type="PANTHER" id="PTHR11515">
    <property type="entry name" value="GLYCOPROTEIN HORMONE BETA CHAIN"/>
    <property type="match status" value="1"/>
</dbReference>
<dbReference type="GO" id="GO:0005179">
    <property type="term" value="F:hormone activity"/>
    <property type="evidence" value="ECO:0007669"/>
    <property type="project" value="UniProtKB-KW"/>
</dbReference>
<feature type="chain" id="PRO_5014164612" description="Glycoprotein hormone subunit beta domain-containing protein" evidence="9">
    <location>
        <begin position="19"/>
        <end position="161"/>
    </location>
</feature>
<evidence type="ECO:0000256" key="3">
    <source>
        <dbReference type="ARBA" id="ARBA00022525"/>
    </source>
</evidence>
<dbReference type="GO" id="GO:0005615">
    <property type="term" value="C:extracellular space"/>
    <property type="evidence" value="ECO:0000318"/>
    <property type="project" value="GO_Central"/>
</dbReference>
<dbReference type="InterPro" id="IPR006208">
    <property type="entry name" value="Glyco_hormone_CN"/>
</dbReference>
<dbReference type="InterPro" id="IPR029034">
    <property type="entry name" value="Cystine-knot_cytokine"/>
</dbReference>
<reference evidence="11" key="2">
    <citation type="submission" date="2025-08" db="UniProtKB">
        <authorList>
            <consortium name="Ensembl"/>
        </authorList>
    </citation>
    <scope>IDENTIFICATION</scope>
</reference>
<dbReference type="Proteomes" id="UP000002277">
    <property type="component" value="Chromosome 19"/>
</dbReference>
<dbReference type="AlphaFoldDB" id="H2RAQ7"/>
<keyword evidence="6" id="KW-0325">Glycoprotein</keyword>
<protein>
    <recommendedName>
        <fullName evidence="10">Glycoprotein hormone subunit beta domain-containing protein</fullName>
    </recommendedName>
</protein>
<dbReference type="PANTHER" id="PTHR11515:SF25">
    <property type="entry name" value="CHORIOGONADOTROPIN SUBUNIT BETA 3-RELATED"/>
    <property type="match status" value="1"/>
</dbReference>
<feature type="compositionally biased region" description="Pro residues" evidence="8">
    <location>
        <begin position="139"/>
        <end position="150"/>
    </location>
</feature>
<evidence type="ECO:0000256" key="5">
    <source>
        <dbReference type="ARBA" id="ARBA00023157"/>
    </source>
</evidence>
<name>H2RAQ7_PANTR</name>
<dbReference type="SUPFAM" id="SSF57501">
    <property type="entry name" value="Cystine-knot cytokines"/>
    <property type="match status" value="1"/>
</dbReference>
<evidence type="ECO:0000256" key="9">
    <source>
        <dbReference type="SAM" id="SignalP"/>
    </source>
</evidence>
<evidence type="ECO:0000256" key="4">
    <source>
        <dbReference type="ARBA" id="ARBA00022729"/>
    </source>
</evidence>